<comment type="caution">
    <text evidence="1">The sequence shown here is derived from an EMBL/GenBank/DDBJ whole genome shotgun (WGS) entry which is preliminary data.</text>
</comment>
<gene>
    <name evidence="1" type="ORF">NQ315_010671</name>
</gene>
<evidence type="ECO:0000313" key="1">
    <source>
        <dbReference type="EMBL" id="KAJ8921760.1"/>
    </source>
</evidence>
<name>A0AAV8W584_9CUCU</name>
<evidence type="ECO:0000313" key="2">
    <source>
        <dbReference type="Proteomes" id="UP001159042"/>
    </source>
</evidence>
<proteinExistence type="predicted"/>
<dbReference type="AlphaFoldDB" id="A0AAV8W584"/>
<sequence>MERQHLMKEQMLRSIGNDITKWVKEDGGYDYHLVSTIAEWIMVMFNQLIFLSFTWEFKFIKFEEPTIAILLQ</sequence>
<dbReference type="EMBL" id="JANEYG010000009">
    <property type="protein sequence ID" value="KAJ8921760.1"/>
    <property type="molecule type" value="Genomic_DNA"/>
</dbReference>
<reference evidence="1 2" key="1">
    <citation type="journal article" date="2023" name="Insect Mol. Biol.">
        <title>Genome sequencing provides insights into the evolution of gene families encoding plant cell wall-degrading enzymes in longhorned beetles.</title>
        <authorList>
            <person name="Shin N.R."/>
            <person name="Okamura Y."/>
            <person name="Kirsch R."/>
            <person name="Pauchet Y."/>
        </authorList>
    </citation>
    <scope>NUCLEOTIDE SEQUENCE [LARGE SCALE GENOMIC DNA]</scope>
    <source>
        <strain evidence="1">EAD_L_NR</strain>
    </source>
</reference>
<dbReference type="Proteomes" id="UP001159042">
    <property type="component" value="Unassembled WGS sequence"/>
</dbReference>
<organism evidence="1 2">
    <name type="scientific">Exocentrus adspersus</name>
    <dbReference type="NCBI Taxonomy" id="1586481"/>
    <lineage>
        <taxon>Eukaryota</taxon>
        <taxon>Metazoa</taxon>
        <taxon>Ecdysozoa</taxon>
        <taxon>Arthropoda</taxon>
        <taxon>Hexapoda</taxon>
        <taxon>Insecta</taxon>
        <taxon>Pterygota</taxon>
        <taxon>Neoptera</taxon>
        <taxon>Endopterygota</taxon>
        <taxon>Coleoptera</taxon>
        <taxon>Polyphaga</taxon>
        <taxon>Cucujiformia</taxon>
        <taxon>Chrysomeloidea</taxon>
        <taxon>Cerambycidae</taxon>
        <taxon>Lamiinae</taxon>
        <taxon>Acanthocinini</taxon>
        <taxon>Exocentrus</taxon>
    </lineage>
</organism>
<protein>
    <submittedName>
        <fullName evidence="1">Uncharacterized protein</fullName>
    </submittedName>
</protein>
<accession>A0AAV8W584</accession>
<keyword evidence="2" id="KW-1185">Reference proteome</keyword>